<dbReference type="OrthoDB" id="5969272at2759"/>
<name>A0A6P9A4Q0_THRPL</name>
<dbReference type="Pfam" id="PF00047">
    <property type="entry name" value="ig"/>
    <property type="match status" value="1"/>
</dbReference>
<evidence type="ECO:0000259" key="4">
    <source>
        <dbReference type="PROSITE" id="PS50835"/>
    </source>
</evidence>
<dbReference type="GO" id="GO:0005886">
    <property type="term" value="C:plasma membrane"/>
    <property type="evidence" value="ECO:0007669"/>
    <property type="project" value="TreeGrafter"/>
</dbReference>
<feature type="region of interest" description="Disordered" evidence="2">
    <location>
        <begin position="238"/>
        <end position="261"/>
    </location>
</feature>
<dbReference type="GO" id="GO:0007156">
    <property type="term" value="P:homophilic cell adhesion via plasma membrane adhesion molecules"/>
    <property type="evidence" value="ECO:0007669"/>
    <property type="project" value="TreeGrafter"/>
</dbReference>
<sequence>MRCGRVLLLLLPLSLQAPALRPARGGGVSAGQGSQQGSGPVFIQEPANKVDFSNSSGVTVLCAAHGDPPPTLSWLLDDGSVAADVPRLRRMLHNGSLHLPAFAADEYRADVHATSYRCRASSSAGTILSRRVRLRAVVRQHYEVQVYDEFVILGNTAVLRCHVPSFVREYVTVTGWVRGGDQRILGDADTGGRYSVFPTGELHIREARAEDGAASYRCETRHRLTGETRLSSVSGRVVVAPPQSSVPPRVTDSRSVVSGRVKDSLELPCAAQGSPAPEYR</sequence>
<keyword evidence="3" id="KW-0732">Signal</keyword>
<keyword evidence="5" id="KW-1185">Reference proteome</keyword>
<feature type="signal peptide" evidence="3">
    <location>
        <begin position="1"/>
        <end position="19"/>
    </location>
</feature>
<dbReference type="InterPro" id="IPR013783">
    <property type="entry name" value="Ig-like_fold"/>
</dbReference>
<feature type="chain" id="PRO_5028110488" evidence="3">
    <location>
        <begin position="20"/>
        <end position="280"/>
    </location>
</feature>
<proteinExistence type="predicted"/>
<reference evidence="6" key="1">
    <citation type="submission" date="2025-08" db="UniProtKB">
        <authorList>
            <consortium name="RefSeq"/>
        </authorList>
    </citation>
    <scope>IDENTIFICATION</scope>
    <source>
        <tissue evidence="6">Total insect</tissue>
    </source>
</reference>
<evidence type="ECO:0000256" key="3">
    <source>
        <dbReference type="SAM" id="SignalP"/>
    </source>
</evidence>
<keyword evidence="1" id="KW-0393">Immunoglobulin domain</keyword>
<evidence type="ECO:0000313" key="5">
    <source>
        <dbReference type="Proteomes" id="UP000515158"/>
    </source>
</evidence>
<dbReference type="PANTHER" id="PTHR10075">
    <property type="entry name" value="BASIGIN RELATED"/>
    <property type="match status" value="1"/>
</dbReference>
<dbReference type="PROSITE" id="PS50835">
    <property type="entry name" value="IG_LIKE"/>
    <property type="match status" value="2"/>
</dbReference>
<dbReference type="FunFam" id="2.60.40.10:FF:000310">
    <property type="entry name" value="Down syndrome cell adhesion molecule, isoform D"/>
    <property type="match status" value="1"/>
</dbReference>
<evidence type="ECO:0000313" key="6">
    <source>
        <dbReference type="RefSeq" id="XP_034252490.1"/>
    </source>
</evidence>
<dbReference type="InterPro" id="IPR013151">
    <property type="entry name" value="Immunoglobulin_dom"/>
</dbReference>
<feature type="compositionally biased region" description="Low complexity" evidence="2">
    <location>
        <begin position="238"/>
        <end position="250"/>
    </location>
</feature>
<dbReference type="InterPro" id="IPR007110">
    <property type="entry name" value="Ig-like_dom"/>
</dbReference>
<dbReference type="GO" id="GO:0098632">
    <property type="term" value="F:cell-cell adhesion mediator activity"/>
    <property type="evidence" value="ECO:0007669"/>
    <property type="project" value="TreeGrafter"/>
</dbReference>
<accession>A0A6P9A4Q0</accession>
<evidence type="ECO:0000256" key="2">
    <source>
        <dbReference type="SAM" id="MobiDB-lite"/>
    </source>
</evidence>
<organism evidence="6">
    <name type="scientific">Thrips palmi</name>
    <name type="common">Melon thrips</name>
    <dbReference type="NCBI Taxonomy" id="161013"/>
    <lineage>
        <taxon>Eukaryota</taxon>
        <taxon>Metazoa</taxon>
        <taxon>Ecdysozoa</taxon>
        <taxon>Arthropoda</taxon>
        <taxon>Hexapoda</taxon>
        <taxon>Insecta</taxon>
        <taxon>Pterygota</taxon>
        <taxon>Neoptera</taxon>
        <taxon>Paraneoptera</taxon>
        <taxon>Thysanoptera</taxon>
        <taxon>Terebrantia</taxon>
        <taxon>Thripoidea</taxon>
        <taxon>Thripidae</taxon>
        <taxon>Thrips</taxon>
    </lineage>
</organism>
<dbReference type="AlphaFoldDB" id="A0A6P9A4Q0"/>
<feature type="domain" description="Ig-like" evidence="4">
    <location>
        <begin position="40"/>
        <end position="133"/>
    </location>
</feature>
<dbReference type="GO" id="GO:0030424">
    <property type="term" value="C:axon"/>
    <property type="evidence" value="ECO:0007669"/>
    <property type="project" value="TreeGrafter"/>
</dbReference>
<evidence type="ECO:0000256" key="1">
    <source>
        <dbReference type="ARBA" id="ARBA00023319"/>
    </source>
</evidence>
<dbReference type="PANTHER" id="PTHR10075:SF100">
    <property type="entry name" value="FASCICLIN-2"/>
    <property type="match status" value="1"/>
</dbReference>
<dbReference type="InParanoid" id="A0A6P9A4Q0"/>
<dbReference type="Gene3D" id="2.60.40.10">
    <property type="entry name" value="Immunoglobulins"/>
    <property type="match status" value="2"/>
</dbReference>
<protein>
    <submittedName>
        <fullName evidence="6">Down syndrome cell adhesion molecule-like protein Dscam2</fullName>
    </submittedName>
</protein>
<feature type="domain" description="Ig-like" evidence="4">
    <location>
        <begin position="154"/>
        <end position="234"/>
    </location>
</feature>
<dbReference type="GO" id="GO:0007411">
    <property type="term" value="P:axon guidance"/>
    <property type="evidence" value="ECO:0007669"/>
    <property type="project" value="TreeGrafter"/>
</dbReference>
<dbReference type="InterPro" id="IPR036179">
    <property type="entry name" value="Ig-like_dom_sf"/>
</dbReference>
<dbReference type="GO" id="GO:0070593">
    <property type="term" value="P:dendrite self-avoidance"/>
    <property type="evidence" value="ECO:0007669"/>
    <property type="project" value="TreeGrafter"/>
</dbReference>
<dbReference type="Proteomes" id="UP000515158">
    <property type="component" value="Unplaced"/>
</dbReference>
<dbReference type="GeneID" id="117651972"/>
<dbReference type="RefSeq" id="XP_034252490.1">
    <property type="nucleotide sequence ID" value="XM_034396599.1"/>
</dbReference>
<gene>
    <name evidence="6" type="primary">LOC117651972</name>
</gene>
<dbReference type="KEGG" id="tpal:117651972"/>
<dbReference type="SUPFAM" id="SSF48726">
    <property type="entry name" value="Immunoglobulin"/>
    <property type="match status" value="2"/>
</dbReference>